<dbReference type="Proteomes" id="UP000799118">
    <property type="component" value="Unassembled WGS sequence"/>
</dbReference>
<evidence type="ECO:0000313" key="3">
    <source>
        <dbReference type="Proteomes" id="UP000799118"/>
    </source>
</evidence>
<proteinExistence type="predicted"/>
<dbReference type="EMBL" id="ML770339">
    <property type="protein sequence ID" value="KAE9383750.1"/>
    <property type="molecule type" value="Genomic_DNA"/>
</dbReference>
<keyword evidence="3" id="KW-1185">Reference proteome</keyword>
<evidence type="ECO:0000256" key="1">
    <source>
        <dbReference type="SAM" id="MobiDB-lite"/>
    </source>
</evidence>
<dbReference type="AlphaFoldDB" id="A0A6A4GE83"/>
<protein>
    <submittedName>
        <fullName evidence="2">Uncharacterized protein</fullName>
    </submittedName>
</protein>
<sequence>MAKDKNQWQAQTTKPEEMQMAHRGREDEQKTYHYLNLNFSGMIISVTSIKSNPTAIEELSAEIIGWRTWPWAWWRLGFCKCRVMWELWRNLDKTVQGMHAGCHLDHCKKCKTAYQSEEALHMKIVVLKKDWEGTVQISPKPSACLEALIKALRLTLLLHHFLATKKLNQGGCHFESC</sequence>
<gene>
    <name evidence="2" type="ORF">BT96DRAFT_951070</name>
</gene>
<accession>A0A6A4GE83</accession>
<name>A0A6A4GE83_9AGAR</name>
<evidence type="ECO:0000313" key="2">
    <source>
        <dbReference type="EMBL" id="KAE9383750.1"/>
    </source>
</evidence>
<feature type="compositionally biased region" description="Basic and acidic residues" evidence="1">
    <location>
        <begin position="14"/>
        <end position="23"/>
    </location>
</feature>
<feature type="region of interest" description="Disordered" evidence="1">
    <location>
        <begin position="1"/>
        <end position="23"/>
    </location>
</feature>
<organism evidence="2 3">
    <name type="scientific">Gymnopus androsaceus JB14</name>
    <dbReference type="NCBI Taxonomy" id="1447944"/>
    <lineage>
        <taxon>Eukaryota</taxon>
        <taxon>Fungi</taxon>
        <taxon>Dikarya</taxon>
        <taxon>Basidiomycota</taxon>
        <taxon>Agaricomycotina</taxon>
        <taxon>Agaricomycetes</taxon>
        <taxon>Agaricomycetidae</taxon>
        <taxon>Agaricales</taxon>
        <taxon>Marasmiineae</taxon>
        <taxon>Omphalotaceae</taxon>
        <taxon>Gymnopus</taxon>
    </lineage>
</organism>
<reference evidence="2" key="1">
    <citation type="journal article" date="2019" name="Environ. Microbiol.">
        <title>Fungal ecological strategies reflected in gene transcription - a case study of two litter decomposers.</title>
        <authorList>
            <person name="Barbi F."/>
            <person name="Kohler A."/>
            <person name="Barry K."/>
            <person name="Baskaran P."/>
            <person name="Daum C."/>
            <person name="Fauchery L."/>
            <person name="Ihrmark K."/>
            <person name="Kuo A."/>
            <person name="LaButti K."/>
            <person name="Lipzen A."/>
            <person name="Morin E."/>
            <person name="Grigoriev I.V."/>
            <person name="Henrissat B."/>
            <person name="Lindahl B."/>
            <person name="Martin F."/>
        </authorList>
    </citation>
    <scope>NUCLEOTIDE SEQUENCE</scope>
    <source>
        <strain evidence="2">JB14</strain>
    </source>
</reference>